<feature type="region of interest" description="Disordered" evidence="4">
    <location>
        <begin position="1831"/>
        <end position="1853"/>
    </location>
</feature>
<evidence type="ECO:0000313" key="7">
    <source>
        <dbReference type="EMBL" id="CAK7218942.1"/>
    </source>
</evidence>
<dbReference type="Proteomes" id="UP001642482">
    <property type="component" value="Unassembled WGS sequence"/>
</dbReference>
<dbReference type="NCBIfam" id="TIGR03696">
    <property type="entry name" value="Rhs_assc_core"/>
    <property type="match status" value="1"/>
</dbReference>
<feature type="compositionally biased region" description="Basic residues" evidence="4">
    <location>
        <begin position="8"/>
        <end position="20"/>
    </location>
</feature>
<keyword evidence="8" id="KW-1185">Reference proteome</keyword>
<feature type="domain" description="Insecticide toxin TcdB middle/N-terminal" evidence="6">
    <location>
        <begin position="707"/>
        <end position="862"/>
    </location>
</feature>
<sequence>MRVANGPKKAHTVGGHHSHPQHSAAKDGHEGSSHGRASFTTSFSGLGKGGGAMKPIGANTDVNGANGTLSLSVPVPVSKSRSDFGPALNLSYDSGHGNGAFGFGWGLSLSSVVRQTSRHIPLYDDEKDTFVLSGEDDLVPLLDKNAEWQEETIGDFCVRQYQPRAVSRPMRIERWSKVVSPWDFHWRTITADNITSIFGRDQDSRISDGAIDRPRIFAWLVTETYDASGNAVQFSYKQEDESGLFDDGVPPWEINRSSDVRRRQKYIKSIKYGNTSPCRQLQAWDTFVQPSEWMFEVVFDYGEHAQDVPLTTAARDWMARKDPFTSCSGGFEIRNYRLCRRILMFHHFPDEIGVQDALTSSLVLEYNETPHGSFLSSCTTLGHSVQQHNVEGGLRYVTQSMPPLSFQYSQLPSPEALQLKKAETANIAYLPGGALDKCEWLDLNGEGSPGIVSTLASTLYFQRNQSALRKEQGPRFADLQVLGLQPGLPEKYHMQDLDHTGLPDLVCFDKLGRPFGYFERSEAGGWSDFSTLSSISSSSTSSDGTIYLDLTGDGRADALDPRSLESLMWQQSLGKLGFGPHQTSPVPATGPLRLQSEDRLCVKSADMTGDGLSDIVAISNGRVSYWSNMGYGTFSNEVIMSNAPVLEDHDSFLAERLHLIDVDGSGTADLVYMLPNGGAHLYYNLCGNSWSDALYIPAFPPVDKLASVQVVDLLGSGTSCLCWTGPSPGASDTMCLQYLDLMGSTKPHLLASYTNGMGCQVEVQYAPSTHFYLADESELHPWETKLPFPVHCVSQFTTTDQVSGVSKVARYRYHDGFWDAQDREFRGFGMVEHYEEERFPTKARDRFFTASSSLTKTWYSTGSDRPTSRPSFSPPAISHRSPQLERPVDVHNAQRSLRGKVLRSETHNGASQGGSPPYAVTENTYEIVSVQLKTDQTTYGIARALPSEVLTTTLERQTDDNPHIVHNLVLSTNEFGDPQRSATITYQSQTKPRDAPAAGTARGALGLSTVIEVEDTTYTNSISDRLNFRKSLPCRTELHRVHDTELSSVAGFHQVEQLLRSRETDGNGLQDGTSHETRVYYRSSDLTRVLPLGALETFSLVHQTFTLSFTAAMLQDMIQQTENFGGQGELATMTKQGGYVDLDSNACLWTQSETHSFPLLSSHDSATELAAARSAFYVPGRSTDPFGSQSAIGFDKYFLLATSTTDAIGNKVSWENDYERLQPVTIVDTNANVHRCLLDPLGHSVASALVGKPGQSTGATVQDLDPTPHQDLINSFFDQPTTALSTQLLGPADERVIYDLGRRHRYSSSTAPDTLYTAAVASIVRDGPGESGIRLSIAYLDGQSRPYQTFDYHGEQGSEWRCQSCVLKNSHDAAVQTYQAFYTHTHLPRPLSQVDGVPLQTSIYDAMQREVVTISADATWTKTVYSPWSVSQYDASDTIHISDPSQDPDIGSLVASLLSSSNVPWRSWLEVQRQGDDSQRLAAEQSGHYPVAPVTTHLTPGGHVWRKTKGVAARVRSTEFAYDGGGNVTAEYDALGRAVIFRRFNLLGQCVYQGTMDGGDHIAFVDCQGSPLLSWDRRGTIEMSVYDELRRETETWLSTKLDTTKRLTASLVYGEKHPNAEDVNLYGQLWKQMDQSGVTIFSSYDNRGRCNAKSTQLCKEYKAGVSWDGHVEVEAAVYEDRELYNHHGQIIESRDANGNKTRKSYDRLGRLTRVGLSCSSAPDWTPIVSHTTFAADDLVLRITYGNESRKTYTYDGLTRQPENEKVSDTNGKVLEDVTTTYDCLGRRIRTVNDAHQDVFFRNQRIKPVSSYKYDVLGQLVAATGREQVDSRNGNASVAKPYGPGVSTPGERSEQRVCEYVERYEYDRAGNMTSMSHQPTADSKVGRWTRRYFYDEPSFLDPNVTSNRLSRTVVSGTEERYGYNSDGGQLGLVTSMPGFSSLKWGYHQMLSSSSKQRVADGKVPETTYFVYNHQGQRVRKVTERAASADDNASSGGSKMADTIQLGTTKIEMAFTGSGTLKRTSKISSIAGETSRIASVESRDQFRQDVLFRYEVSHGLELDDHGRLINYEEYSPYGACTFKASAGQIGASREYRFRRYLRDSETGLDLCGARYYASWIGRWLAPDPAGTVDGPNLYGYCTNDPINFIDSDGTTARKLDWSGYIMKINGLATELDKESYKKIFKERYKARKARREVSRKDKKIYKPRVVKTLRKLAWEGLHQRRQLVDRRKKQIATHCTGSRYDRSHFLPQAEADFHKFTDFELNPHDYVVRLHSELNQVYMKKTFDKSWTRFWEENYTNLLAMVMDNEHGNGLERAQEEILNHARTLMHKTALITPEEFDAHRISYEDSTYSNMDSHEITNAYFPTEEIKNESVARHQAWKNENDYSWALDFT</sequence>
<evidence type="ECO:0000256" key="4">
    <source>
        <dbReference type="SAM" id="MobiDB-lite"/>
    </source>
</evidence>
<dbReference type="PANTHER" id="PTHR32305">
    <property type="match status" value="1"/>
</dbReference>
<reference evidence="7 8" key="1">
    <citation type="submission" date="2024-01" db="EMBL/GenBank/DDBJ databases">
        <authorList>
            <person name="Allen C."/>
            <person name="Tagirdzhanova G."/>
        </authorList>
    </citation>
    <scope>NUCLEOTIDE SEQUENCE [LARGE SCALE GENOMIC DNA]</scope>
</reference>
<proteinExistence type="predicted"/>
<comment type="caution">
    <text evidence="7">The sequence shown here is derived from an EMBL/GenBank/DDBJ whole genome shotgun (WGS) entry which is preliminary data.</text>
</comment>
<evidence type="ECO:0000256" key="2">
    <source>
        <dbReference type="ARBA" id="ARBA00022525"/>
    </source>
</evidence>
<protein>
    <recommendedName>
        <fullName evidence="9">SpvB-domain-containing protein</fullName>
    </recommendedName>
</protein>
<dbReference type="PRINTS" id="PR01341">
    <property type="entry name" value="SALSPVBPROT"/>
</dbReference>
<organism evidence="7 8">
    <name type="scientific">Sporothrix eucalyptigena</name>
    <dbReference type="NCBI Taxonomy" id="1812306"/>
    <lineage>
        <taxon>Eukaryota</taxon>
        <taxon>Fungi</taxon>
        <taxon>Dikarya</taxon>
        <taxon>Ascomycota</taxon>
        <taxon>Pezizomycotina</taxon>
        <taxon>Sordariomycetes</taxon>
        <taxon>Sordariomycetidae</taxon>
        <taxon>Ophiostomatales</taxon>
        <taxon>Ophiostomataceae</taxon>
        <taxon>Sporothrix</taxon>
    </lineage>
</organism>
<feature type="domain" description="Insecticide toxin TcdB middle/C-terminal" evidence="5">
    <location>
        <begin position="893"/>
        <end position="998"/>
    </location>
</feature>
<dbReference type="Gene3D" id="2.180.10.10">
    <property type="entry name" value="RHS repeat-associated core"/>
    <property type="match status" value="1"/>
</dbReference>
<evidence type="ECO:0008006" key="9">
    <source>
        <dbReference type="Google" id="ProtNLM"/>
    </source>
</evidence>
<gene>
    <name evidence="7" type="ORF">SEUCBS140593_003725</name>
</gene>
<evidence type="ECO:0000259" key="5">
    <source>
        <dbReference type="Pfam" id="PF12255"/>
    </source>
</evidence>
<dbReference type="Pfam" id="PF03534">
    <property type="entry name" value="SpvB"/>
    <property type="match status" value="1"/>
</dbReference>
<dbReference type="InterPro" id="IPR028994">
    <property type="entry name" value="Integrin_alpha_N"/>
</dbReference>
<comment type="subcellular location">
    <subcellularLocation>
        <location evidence="1">Secreted</location>
    </subcellularLocation>
</comment>
<dbReference type="InterPro" id="IPR031325">
    <property type="entry name" value="RHS_repeat"/>
</dbReference>
<keyword evidence="2" id="KW-0964">Secreted</keyword>
<name>A0ABP0BHF1_9PEZI</name>
<dbReference type="InterPro" id="IPR006530">
    <property type="entry name" value="YD"/>
</dbReference>
<feature type="compositionally biased region" description="Polar residues" evidence="4">
    <location>
        <begin position="859"/>
        <end position="871"/>
    </location>
</feature>
<dbReference type="SUPFAM" id="SSF69318">
    <property type="entry name" value="Integrin alpha N-terminal domain"/>
    <property type="match status" value="1"/>
</dbReference>
<evidence type="ECO:0000256" key="3">
    <source>
        <dbReference type="ARBA" id="ARBA00023026"/>
    </source>
</evidence>
<keyword evidence="3" id="KW-0843">Virulence</keyword>
<evidence type="ECO:0000313" key="8">
    <source>
        <dbReference type="Proteomes" id="UP001642482"/>
    </source>
</evidence>
<dbReference type="EMBL" id="CAWUHD010000029">
    <property type="protein sequence ID" value="CAK7218942.1"/>
    <property type="molecule type" value="Genomic_DNA"/>
</dbReference>
<dbReference type="NCBIfam" id="TIGR01643">
    <property type="entry name" value="YD_repeat_2x"/>
    <property type="match status" value="1"/>
</dbReference>
<dbReference type="InterPro" id="IPR003284">
    <property type="entry name" value="Sal_SpvB"/>
</dbReference>
<feature type="region of interest" description="Disordered" evidence="4">
    <location>
        <begin position="1"/>
        <end position="44"/>
    </location>
</feature>
<feature type="region of interest" description="Disordered" evidence="4">
    <location>
        <begin position="859"/>
        <end position="889"/>
    </location>
</feature>
<dbReference type="PANTHER" id="PTHR32305:SF15">
    <property type="entry name" value="PROTEIN RHSA-RELATED"/>
    <property type="match status" value="1"/>
</dbReference>
<dbReference type="InterPro" id="IPR022045">
    <property type="entry name" value="TcdB_toxin_mid/N"/>
</dbReference>
<feature type="compositionally biased region" description="Basic and acidic residues" evidence="4">
    <location>
        <begin position="24"/>
        <end position="33"/>
    </location>
</feature>
<dbReference type="Pfam" id="PF12255">
    <property type="entry name" value="TcdB_toxin_midC"/>
    <property type="match status" value="1"/>
</dbReference>
<dbReference type="Pfam" id="PF05593">
    <property type="entry name" value="RHS_repeat"/>
    <property type="match status" value="1"/>
</dbReference>
<dbReference type="InterPro" id="IPR022044">
    <property type="entry name" value="TcdB_toxin_mid/C"/>
</dbReference>
<accession>A0ABP0BHF1</accession>
<evidence type="ECO:0000259" key="6">
    <source>
        <dbReference type="Pfam" id="PF12256"/>
    </source>
</evidence>
<evidence type="ECO:0000256" key="1">
    <source>
        <dbReference type="ARBA" id="ARBA00004613"/>
    </source>
</evidence>
<dbReference type="InterPro" id="IPR050708">
    <property type="entry name" value="T6SS_VgrG/RHS"/>
</dbReference>
<dbReference type="Pfam" id="PF12256">
    <property type="entry name" value="TcdB_toxin_midN"/>
    <property type="match status" value="1"/>
</dbReference>
<dbReference type="InterPro" id="IPR022385">
    <property type="entry name" value="Rhs_assc_core"/>
</dbReference>